<gene>
    <name evidence="1" type="ORF">L1049_011258</name>
</gene>
<accession>A0AAP0X2M0</accession>
<dbReference type="EMBL" id="JBBPBK010000006">
    <property type="protein sequence ID" value="KAK9283030.1"/>
    <property type="molecule type" value="Genomic_DNA"/>
</dbReference>
<protein>
    <submittedName>
        <fullName evidence="1">Uncharacterized protein</fullName>
    </submittedName>
</protein>
<dbReference type="Proteomes" id="UP001415857">
    <property type="component" value="Unassembled WGS sequence"/>
</dbReference>
<evidence type="ECO:0000313" key="2">
    <source>
        <dbReference type="Proteomes" id="UP001415857"/>
    </source>
</evidence>
<proteinExistence type="predicted"/>
<keyword evidence="2" id="KW-1185">Reference proteome</keyword>
<sequence>MKKKLKGHFLSFHYSQTHSKGGYSSNAWKKSGGQQVPLEEVAEFLPTWSKLPSVEVERKFLGSDFTCFHRGDTETHNKVLLMEEIEEIEPCKVQLIYDQP</sequence>
<evidence type="ECO:0000313" key="1">
    <source>
        <dbReference type="EMBL" id="KAK9283030.1"/>
    </source>
</evidence>
<reference evidence="1 2" key="1">
    <citation type="journal article" date="2024" name="Plant J.">
        <title>Genome sequences and population genomics reveal climatic adaptation and genomic divergence between two closely related sweetgum species.</title>
        <authorList>
            <person name="Xu W.Q."/>
            <person name="Ren C.Q."/>
            <person name="Zhang X.Y."/>
            <person name="Comes H.P."/>
            <person name="Liu X.H."/>
            <person name="Li Y.G."/>
            <person name="Kettle C.J."/>
            <person name="Jalonen R."/>
            <person name="Gaisberger H."/>
            <person name="Ma Y.Z."/>
            <person name="Qiu Y.X."/>
        </authorList>
    </citation>
    <scope>NUCLEOTIDE SEQUENCE [LARGE SCALE GENOMIC DNA]</scope>
    <source>
        <strain evidence="1">Hangzhou</strain>
    </source>
</reference>
<dbReference type="AlphaFoldDB" id="A0AAP0X2M0"/>
<name>A0AAP0X2M0_LIQFO</name>
<comment type="caution">
    <text evidence="1">The sequence shown here is derived from an EMBL/GenBank/DDBJ whole genome shotgun (WGS) entry which is preliminary data.</text>
</comment>
<organism evidence="1 2">
    <name type="scientific">Liquidambar formosana</name>
    <name type="common">Formosan gum</name>
    <dbReference type="NCBI Taxonomy" id="63359"/>
    <lineage>
        <taxon>Eukaryota</taxon>
        <taxon>Viridiplantae</taxon>
        <taxon>Streptophyta</taxon>
        <taxon>Embryophyta</taxon>
        <taxon>Tracheophyta</taxon>
        <taxon>Spermatophyta</taxon>
        <taxon>Magnoliopsida</taxon>
        <taxon>eudicotyledons</taxon>
        <taxon>Gunneridae</taxon>
        <taxon>Pentapetalae</taxon>
        <taxon>Saxifragales</taxon>
        <taxon>Altingiaceae</taxon>
        <taxon>Liquidambar</taxon>
    </lineage>
</organism>